<feature type="compositionally biased region" description="Low complexity" evidence="1">
    <location>
        <begin position="169"/>
        <end position="186"/>
    </location>
</feature>
<name>A0AAE1P0X5_9EUCA</name>
<keyword evidence="2" id="KW-1133">Transmembrane helix</keyword>
<feature type="compositionally biased region" description="Low complexity" evidence="1">
    <location>
        <begin position="32"/>
        <end position="46"/>
    </location>
</feature>
<proteinExistence type="predicted"/>
<dbReference type="Proteomes" id="UP001292094">
    <property type="component" value="Unassembled WGS sequence"/>
</dbReference>
<accession>A0AAE1P0X5</accession>
<keyword evidence="2" id="KW-0472">Membrane</keyword>
<comment type="caution">
    <text evidence="3">The sequence shown here is derived from an EMBL/GenBank/DDBJ whole genome shotgun (WGS) entry which is preliminary data.</text>
</comment>
<reference evidence="3" key="1">
    <citation type="submission" date="2023-11" db="EMBL/GenBank/DDBJ databases">
        <title>Genome assemblies of two species of porcelain crab, Petrolisthes cinctipes and Petrolisthes manimaculis (Anomura: Porcellanidae).</title>
        <authorList>
            <person name="Angst P."/>
        </authorList>
    </citation>
    <scope>NUCLEOTIDE SEQUENCE</scope>
    <source>
        <strain evidence="3">PB745_02</strain>
        <tissue evidence="3">Gill</tissue>
    </source>
</reference>
<gene>
    <name evidence="3" type="ORF">Pmani_029077</name>
</gene>
<feature type="region of interest" description="Disordered" evidence="1">
    <location>
        <begin position="118"/>
        <end position="189"/>
    </location>
</feature>
<organism evidence="3 4">
    <name type="scientific">Petrolisthes manimaculis</name>
    <dbReference type="NCBI Taxonomy" id="1843537"/>
    <lineage>
        <taxon>Eukaryota</taxon>
        <taxon>Metazoa</taxon>
        <taxon>Ecdysozoa</taxon>
        <taxon>Arthropoda</taxon>
        <taxon>Crustacea</taxon>
        <taxon>Multicrustacea</taxon>
        <taxon>Malacostraca</taxon>
        <taxon>Eumalacostraca</taxon>
        <taxon>Eucarida</taxon>
        <taxon>Decapoda</taxon>
        <taxon>Pleocyemata</taxon>
        <taxon>Anomura</taxon>
        <taxon>Galatheoidea</taxon>
        <taxon>Porcellanidae</taxon>
        <taxon>Petrolisthes</taxon>
    </lineage>
</organism>
<feature type="transmembrane region" description="Helical" evidence="2">
    <location>
        <begin position="64"/>
        <end position="87"/>
    </location>
</feature>
<evidence type="ECO:0000256" key="1">
    <source>
        <dbReference type="SAM" id="MobiDB-lite"/>
    </source>
</evidence>
<protein>
    <submittedName>
        <fullName evidence="3">Uncharacterized protein</fullName>
    </submittedName>
</protein>
<feature type="transmembrane region" description="Helical" evidence="2">
    <location>
        <begin position="229"/>
        <end position="251"/>
    </location>
</feature>
<sequence>MLRESSVVYSSLPQEEGGTNNNNNSGGGGGTRPLTTTGAFSSSGGSPFITTRPKTPHSRRDCQLTSLIIALVIICGVTLAVVLPLALQHTTNTEASGLRDGGGGDEGSLAAFLNSGQSSVVDAEETNNNNNKDGTTGDEITTKKVDIPEETPDEFTGSDNKGQQDTPNDSGDGSSGQDGDTSSETDPSVDSILDEIYGKDDQYVVKPNPTQSFGGWVNELMSQHDQTTLVVLIVLVAVAAAMVVTAVAWLIHTRLTSRRRRINIQSVITDLQSRDKVVLLNSEDSEEE</sequence>
<evidence type="ECO:0000256" key="2">
    <source>
        <dbReference type="SAM" id="Phobius"/>
    </source>
</evidence>
<feature type="compositionally biased region" description="Polar residues" evidence="1">
    <location>
        <begin position="157"/>
        <end position="168"/>
    </location>
</feature>
<feature type="region of interest" description="Disordered" evidence="1">
    <location>
        <begin position="1"/>
        <end position="59"/>
    </location>
</feature>
<evidence type="ECO:0000313" key="3">
    <source>
        <dbReference type="EMBL" id="KAK4298585.1"/>
    </source>
</evidence>
<keyword evidence="4" id="KW-1185">Reference proteome</keyword>
<evidence type="ECO:0000313" key="4">
    <source>
        <dbReference type="Proteomes" id="UP001292094"/>
    </source>
</evidence>
<dbReference type="EMBL" id="JAWZYT010003398">
    <property type="protein sequence ID" value="KAK4298585.1"/>
    <property type="molecule type" value="Genomic_DNA"/>
</dbReference>
<keyword evidence="2" id="KW-0812">Transmembrane</keyword>
<dbReference type="AlphaFoldDB" id="A0AAE1P0X5"/>